<dbReference type="InterPro" id="IPR001356">
    <property type="entry name" value="HD"/>
</dbReference>
<name>A0A8C4NK83_EPTBU</name>
<dbReference type="Ensembl" id="ENSEBUT00000004150.1">
    <property type="protein sequence ID" value="ENSEBUP00000003761.1"/>
    <property type="gene ID" value="ENSEBUG00000002701.1"/>
</dbReference>
<dbReference type="OMA" id="LHFNHGE"/>
<dbReference type="CDD" id="cd09377">
    <property type="entry name" value="LIM2_Lhx2_Lhx9"/>
    <property type="match status" value="1"/>
</dbReference>
<feature type="compositionally biased region" description="Basic and acidic residues" evidence="12">
    <location>
        <begin position="322"/>
        <end position="332"/>
    </location>
</feature>
<keyword evidence="4 10" id="KW-0862">Zinc</keyword>
<dbReference type="PROSITE" id="PS00478">
    <property type="entry name" value="LIM_DOMAIN_1"/>
    <property type="match status" value="1"/>
</dbReference>
<dbReference type="FunFam" id="2.10.110.10:FF:000033">
    <property type="entry name" value="LIM/homeobox protein Lhx9 isoform X2"/>
    <property type="match status" value="1"/>
</dbReference>
<evidence type="ECO:0000313" key="15">
    <source>
        <dbReference type="Ensembl" id="ENSEBUP00000003761.1"/>
    </source>
</evidence>
<evidence type="ECO:0000313" key="16">
    <source>
        <dbReference type="Proteomes" id="UP000694388"/>
    </source>
</evidence>
<evidence type="ECO:0000256" key="5">
    <source>
        <dbReference type="ARBA" id="ARBA00023038"/>
    </source>
</evidence>
<keyword evidence="16" id="KW-1185">Reference proteome</keyword>
<accession>A0A8C4NK83</accession>
<evidence type="ECO:0000256" key="8">
    <source>
        <dbReference type="ARBA" id="ARBA00023242"/>
    </source>
</evidence>
<feature type="region of interest" description="Disordered" evidence="12">
    <location>
        <begin position="322"/>
        <end position="393"/>
    </location>
</feature>
<dbReference type="PANTHER" id="PTHR24208:SF168">
    <property type="entry name" value="PROTEIN APTEROUS"/>
    <property type="match status" value="1"/>
</dbReference>
<feature type="domain" description="Homeobox" evidence="14">
    <location>
        <begin position="258"/>
        <end position="318"/>
    </location>
</feature>
<comment type="subcellular location">
    <subcellularLocation>
        <location evidence="1 9 11">Nucleus</location>
    </subcellularLocation>
</comment>
<evidence type="ECO:0000256" key="7">
    <source>
        <dbReference type="ARBA" id="ARBA00023155"/>
    </source>
</evidence>
<keyword evidence="6 9" id="KW-0238">DNA-binding</keyword>
<dbReference type="GO" id="GO:0046872">
    <property type="term" value="F:metal ion binding"/>
    <property type="evidence" value="ECO:0007669"/>
    <property type="project" value="UniProtKB-KW"/>
</dbReference>
<dbReference type="Pfam" id="PF00046">
    <property type="entry name" value="Homeodomain"/>
    <property type="match status" value="1"/>
</dbReference>
<dbReference type="SUPFAM" id="SSF46689">
    <property type="entry name" value="Homeodomain-like"/>
    <property type="match status" value="1"/>
</dbReference>
<evidence type="ECO:0000256" key="10">
    <source>
        <dbReference type="PROSITE-ProRule" id="PRU00125"/>
    </source>
</evidence>
<dbReference type="SUPFAM" id="SSF57716">
    <property type="entry name" value="Glucocorticoid receptor-like (DNA-binding domain)"/>
    <property type="match status" value="2"/>
</dbReference>
<dbReference type="PROSITE" id="PS00027">
    <property type="entry name" value="HOMEOBOX_1"/>
    <property type="match status" value="1"/>
</dbReference>
<proteinExistence type="predicted"/>
<keyword evidence="7 9" id="KW-0371">Homeobox</keyword>
<reference evidence="15" key="2">
    <citation type="submission" date="2025-09" db="UniProtKB">
        <authorList>
            <consortium name="Ensembl"/>
        </authorList>
    </citation>
    <scope>IDENTIFICATION</scope>
</reference>
<evidence type="ECO:0000256" key="2">
    <source>
        <dbReference type="ARBA" id="ARBA00022723"/>
    </source>
</evidence>
<protein>
    <submittedName>
        <fullName evidence="15">LIM homeobox 2</fullName>
    </submittedName>
</protein>
<dbReference type="Gene3D" id="2.10.110.10">
    <property type="entry name" value="Cysteine Rich Protein"/>
    <property type="match status" value="2"/>
</dbReference>
<evidence type="ECO:0000256" key="1">
    <source>
        <dbReference type="ARBA" id="ARBA00004123"/>
    </source>
</evidence>
<reference evidence="15" key="1">
    <citation type="submission" date="2025-08" db="UniProtKB">
        <authorList>
            <consortium name="Ensembl"/>
        </authorList>
    </citation>
    <scope>IDENTIFICATION</scope>
</reference>
<evidence type="ECO:0000259" key="14">
    <source>
        <dbReference type="PROSITE" id="PS50071"/>
    </source>
</evidence>
<evidence type="ECO:0000256" key="11">
    <source>
        <dbReference type="RuleBase" id="RU000682"/>
    </source>
</evidence>
<dbReference type="Pfam" id="PF00412">
    <property type="entry name" value="LIM"/>
    <property type="match status" value="2"/>
</dbReference>
<feature type="region of interest" description="Disordered" evidence="12">
    <location>
        <begin position="205"/>
        <end position="231"/>
    </location>
</feature>
<feature type="region of interest" description="Disordered" evidence="12">
    <location>
        <begin position="172"/>
        <end position="191"/>
    </location>
</feature>
<evidence type="ECO:0000259" key="13">
    <source>
        <dbReference type="PROSITE" id="PS50023"/>
    </source>
</evidence>
<dbReference type="SMART" id="SM00389">
    <property type="entry name" value="HOX"/>
    <property type="match status" value="1"/>
</dbReference>
<keyword evidence="5 10" id="KW-0440">LIM domain</keyword>
<feature type="domain" description="LIM zinc-binding" evidence="13">
    <location>
        <begin position="108"/>
        <end position="170"/>
    </location>
</feature>
<keyword evidence="2 10" id="KW-0479">Metal-binding</keyword>
<dbReference type="PANTHER" id="PTHR24208">
    <property type="entry name" value="LIM/HOMEOBOX PROTEIN LHX"/>
    <property type="match status" value="1"/>
</dbReference>
<dbReference type="InterPro" id="IPR017970">
    <property type="entry name" value="Homeobox_CS"/>
</dbReference>
<evidence type="ECO:0000256" key="12">
    <source>
        <dbReference type="SAM" id="MobiDB-lite"/>
    </source>
</evidence>
<dbReference type="InterPro" id="IPR001781">
    <property type="entry name" value="Znf_LIM"/>
</dbReference>
<feature type="domain" description="LIM zinc-binding" evidence="13">
    <location>
        <begin position="46"/>
        <end position="107"/>
    </location>
</feature>
<dbReference type="GO" id="GO:0005634">
    <property type="term" value="C:nucleus"/>
    <property type="evidence" value="ECO:0007669"/>
    <property type="project" value="UniProtKB-SubCell"/>
</dbReference>
<keyword evidence="8 9" id="KW-0539">Nucleus</keyword>
<evidence type="ECO:0000256" key="4">
    <source>
        <dbReference type="ARBA" id="ARBA00022833"/>
    </source>
</evidence>
<dbReference type="SMART" id="SM00132">
    <property type="entry name" value="LIM"/>
    <property type="match status" value="2"/>
</dbReference>
<dbReference type="Gene3D" id="1.10.10.60">
    <property type="entry name" value="Homeodomain-like"/>
    <property type="match status" value="1"/>
</dbReference>
<evidence type="ECO:0000256" key="3">
    <source>
        <dbReference type="ARBA" id="ARBA00022737"/>
    </source>
</evidence>
<dbReference type="PROSITE" id="PS51257">
    <property type="entry name" value="PROKAR_LIPOPROTEIN"/>
    <property type="match status" value="1"/>
</dbReference>
<evidence type="ECO:0000256" key="9">
    <source>
        <dbReference type="PROSITE-ProRule" id="PRU00108"/>
    </source>
</evidence>
<dbReference type="GO" id="GO:0030182">
    <property type="term" value="P:neuron differentiation"/>
    <property type="evidence" value="ECO:0007669"/>
    <property type="project" value="TreeGrafter"/>
</dbReference>
<feature type="compositionally biased region" description="Low complexity" evidence="12">
    <location>
        <begin position="340"/>
        <end position="360"/>
    </location>
</feature>
<dbReference type="Proteomes" id="UP000694388">
    <property type="component" value="Unplaced"/>
</dbReference>
<dbReference type="AlphaFoldDB" id="A0A8C4NK83"/>
<dbReference type="InterPro" id="IPR050453">
    <property type="entry name" value="LIM_Homeobox_TF"/>
</dbReference>
<sequence length="393" mass="43315">MHDREHVTVSHRLGSQWKRANLSLSCVAFGSCSKHEAGDPGPPPCAPCAGCGRRIAERFYLLALGRQWHLRCLKCCECELALDTELSCYARDGSIYCRDDYYRRFSAQRCAGCQLGISASELVMRARDLVFHLRCFSCAACRRPLTPGEHFGMRGALVYCRPHFEGLLQAEEASARDENPTATTLGPPEGLRGAWVEAGEEVLRSAQAAGRGRSGPQKPRPRKRKSVGPHAGDMLDYSSIGCADAVGLDAAHAFSTPQKSKRMRTSFKHHQLRTMKSFFALNHNPDAKDLKQLSQKTGLTKRVLQVWFQNARAKFRRNLLRPEESTLDKATDGHSLAPQPAAGELSSPPLSPALSVTTLTDLTNPMRPTVTSVPCMESAGSPSRQMQQHAQLF</sequence>
<dbReference type="FunFam" id="1.10.10.60:FF:000027">
    <property type="entry name" value="LIM/homeobox protein Lhx9"/>
    <property type="match status" value="1"/>
</dbReference>
<dbReference type="GO" id="GO:0000977">
    <property type="term" value="F:RNA polymerase II transcription regulatory region sequence-specific DNA binding"/>
    <property type="evidence" value="ECO:0007669"/>
    <property type="project" value="TreeGrafter"/>
</dbReference>
<organism evidence="15 16">
    <name type="scientific">Eptatretus burgeri</name>
    <name type="common">Inshore hagfish</name>
    <dbReference type="NCBI Taxonomy" id="7764"/>
    <lineage>
        <taxon>Eukaryota</taxon>
        <taxon>Metazoa</taxon>
        <taxon>Chordata</taxon>
        <taxon>Craniata</taxon>
        <taxon>Vertebrata</taxon>
        <taxon>Cyclostomata</taxon>
        <taxon>Myxini</taxon>
        <taxon>Myxiniformes</taxon>
        <taxon>Myxinidae</taxon>
        <taxon>Eptatretinae</taxon>
        <taxon>Eptatretus</taxon>
    </lineage>
</organism>
<dbReference type="CDD" id="cd00086">
    <property type="entry name" value="homeodomain"/>
    <property type="match status" value="1"/>
</dbReference>
<dbReference type="GeneTree" id="ENSGT00940000158540"/>
<feature type="DNA-binding region" description="Homeobox" evidence="9">
    <location>
        <begin position="260"/>
        <end position="319"/>
    </location>
</feature>
<evidence type="ECO:0000256" key="6">
    <source>
        <dbReference type="ARBA" id="ARBA00023125"/>
    </source>
</evidence>
<dbReference type="PROSITE" id="PS50023">
    <property type="entry name" value="LIM_DOMAIN_2"/>
    <property type="match status" value="2"/>
</dbReference>
<dbReference type="InterPro" id="IPR009057">
    <property type="entry name" value="Homeodomain-like_sf"/>
</dbReference>
<dbReference type="GO" id="GO:0000981">
    <property type="term" value="F:DNA-binding transcription factor activity, RNA polymerase II-specific"/>
    <property type="evidence" value="ECO:0007669"/>
    <property type="project" value="InterPro"/>
</dbReference>
<feature type="compositionally biased region" description="Polar residues" evidence="12">
    <location>
        <begin position="380"/>
        <end position="393"/>
    </location>
</feature>
<keyword evidence="3" id="KW-0677">Repeat</keyword>
<dbReference type="PROSITE" id="PS50071">
    <property type="entry name" value="HOMEOBOX_2"/>
    <property type="match status" value="1"/>
</dbReference>